<dbReference type="UniPathway" id="UPA00035">
    <property type="reaction ID" value="UER00044"/>
</dbReference>
<dbReference type="NCBIfam" id="TIGR00262">
    <property type="entry name" value="trpA"/>
    <property type="match status" value="1"/>
</dbReference>
<feature type="active site" description="Proton acceptor" evidence="9">
    <location>
        <position position="60"/>
    </location>
</feature>
<dbReference type="Proteomes" id="UP000194798">
    <property type="component" value="Unassembled WGS sequence"/>
</dbReference>
<dbReference type="OrthoDB" id="9804578at2"/>
<evidence type="ECO:0000313" key="11">
    <source>
        <dbReference type="EMBL" id="OUD15502.1"/>
    </source>
</evidence>
<name>A0A251XAP6_9GAMM</name>
<dbReference type="AlphaFoldDB" id="A0A251XAP6"/>
<comment type="subunit">
    <text evidence="3 9">Tetramer of two alpha and two beta chains.</text>
</comment>
<dbReference type="Gene3D" id="3.20.20.70">
    <property type="entry name" value="Aldolase class I"/>
    <property type="match status" value="1"/>
</dbReference>
<reference evidence="11 12" key="1">
    <citation type="submission" date="2016-12" db="EMBL/GenBank/DDBJ databases">
        <title>Thioflexothrix psekupsii D3 genome sequencing and assembly.</title>
        <authorList>
            <person name="Fomenkov A."/>
            <person name="Vincze T."/>
            <person name="Grabovich M."/>
            <person name="Anton B.P."/>
            <person name="Dubinina G."/>
            <person name="Orlova M."/>
            <person name="Belousova E."/>
            <person name="Roberts R.J."/>
        </authorList>
    </citation>
    <scope>NUCLEOTIDE SEQUENCE [LARGE SCALE GENOMIC DNA]</scope>
    <source>
        <strain evidence="11">D3</strain>
    </source>
</reference>
<dbReference type="EC" id="4.2.1.20" evidence="9"/>
<dbReference type="EMBL" id="MSLT01000006">
    <property type="protein sequence ID" value="OUD15502.1"/>
    <property type="molecule type" value="Genomic_DNA"/>
</dbReference>
<dbReference type="Pfam" id="PF00290">
    <property type="entry name" value="Trp_syntA"/>
    <property type="match status" value="1"/>
</dbReference>
<dbReference type="InterPro" id="IPR011060">
    <property type="entry name" value="RibuloseP-bd_barrel"/>
</dbReference>
<keyword evidence="12" id="KW-1185">Reference proteome</keyword>
<accession>A0A251XAP6</accession>
<comment type="caution">
    <text evidence="11">The sequence shown here is derived from an EMBL/GenBank/DDBJ whole genome shotgun (WGS) entry which is preliminary data.</text>
</comment>
<keyword evidence="5 9" id="KW-0822">Tryptophan biosynthesis</keyword>
<sequence length="270" mass="28940">MKRINACFNQLKAKQQAALIPFITAGDPSVPLTVTLMHTLVDSGADIIELGMPFSDPMADGPVIQRASERALAAGTTLYDVLHIVSTFRQTNSDTPVVLMGYVNPVENMGYAEFAKAAHQAGVDGILLVDLPPEEIGELGDLFRQHELDPIFLLSPTTTHERIARISEVASGYLYYVSLKGVTGSAKLDTHAVAEKLRDIRSITNLPIGVGFGIRDAESAAQIAQISDAVIVGSALLQQIEQADPSQLTQTVTTWFGALHHAVVAVANKN</sequence>
<keyword evidence="7 9" id="KW-0456">Lyase</keyword>
<gene>
    <name evidence="9" type="primary">trpA</name>
    <name evidence="11" type="ORF">TPSD3_02985</name>
</gene>
<keyword evidence="4 9" id="KW-0028">Amino-acid biosynthesis</keyword>
<comment type="similarity">
    <text evidence="9 10">Belongs to the TrpA family.</text>
</comment>
<dbReference type="HAMAP" id="MF_00131">
    <property type="entry name" value="Trp_synth_alpha"/>
    <property type="match status" value="1"/>
</dbReference>
<protein>
    <recommendedName>
        <fullName evidence="9">Tryptophan synthase alpha chain</fullName>
        <ecNumber evidence="9">4.2.1.20</ecNumber>
    </recommendedName>
</protein>
<dbReference type="SUPFAM" id="SSF51366">
    <property type="entry name" value="Ribulose-phoshate binding barrel"/>
    <property type="match status" value="1"/>
</dbReference>
<proteinExistence type="inferred from homology"/>
<evidence type="ECO:0000256" key="1">
    <source>
        <dbReference type="ARBA" id="ARBA00003365"/>
    </source>
</evidence>
<dbReference type="GO" id="GO:0005829">
    <property type="term" value="C:cytosol"/>
    <property type="evidence" value="ECO:0007669"/>
    <property type="project" value="TreeGrafter"/>
</dbReference>
<dbReference type="CDD" id="cd04724">
    <property type="entry name" value="Tryptophan_synthase_alpha"/>
    <property type="match status" value="1"/>
</dbReference>
<evidence type="ECO:0000256" key="10">
    <source>
        <dbReference type="RuleBase" id="RU003662"/>
    </source>
</evidence>
<dbReference type="PANTHER" id="PTHR43406:SF1">
    <property type="entry name" value="TRYPTOPHAN SYNTHASE ALPHA CHAIN, CHLOROPLASTIC"/>
    <property type="match status" value="1"/>
</dbReference>
<dbReference type="FunFam" id="3.20.20.70:FF:000037">
    <property type="entry name" value="Tryptophan synthase alpha chain"/>
    <property type="match status" value="1"/>
</dbReference>
<evidence type="ECO:0000256" key="6">
    <source>
        <dbReference type="ARBA" id="ARBA00023141"/>
    </source>
</evidence>
<evidence type="ECO:0000313" key="12">
    <source>
        <dbReference type="Proteomes" id="UP000194798"/>
    </source>
</evidence>
<evidence type="ECO:0000256" key="7">
    <source>
        <dbReference type="ARBA" id="ARBA00023239"/>
    </source>
</evidence>
<comment type="pathway">
    <text evidence="2 9">Amino-acid biosynthesis; L-tryptophan biosynthesis; L-tryptophan from chorismate: step 5/5.</text>
</comment>
<dbReference type="GO" id="GO:0004834">
    <property type="term" value="F:tryptophan synthase activity"/>
    <property type="evidence" value="ECO:0007669"/>
    <property type="project" value="UniProtKB-UniRule"/>
</dbReference>
<keyword evidence="6 9" id="KW-0057">Aromatic amino acid biosynthesis</keyword>
<dbReference type="PANTHER" id="PTHR43406">
    <property type="entry name" value="TRYPTOPHAN SYNTHASE, ALPHA CHAIN"/>
    <property type="match status" value="1"/>
</dbReference>
<organism evidence="11 12">
    <name type="scientific">Thioflexithrix psekupsensis</name>
    <dbReference type="NCBI Taxonomy" id="1570016"/>
    <lineage>
        <taxon>Bacteria</taxon>
        <taxon>Pseudomonadati</taxon>
        <taxon>Pseudomonadota</taxon>
        <taxon>Gammaproteobacteria</taxon>
        <taxon>Thiotrichales</taxon>
        <taxon>Thioflexithrix</taxon>
    </lineage>
</organism>
<dbReference type="PROSITE" id="PS00167">
    <property type="entry name" value="TRP_SYNTHASE_ALPHA"/>
    <property type="match status" value="1"/>
</dbReference>
<evidence type="ECO:0000256" key="8">
    <source>
        <dbReference type="ARBA" id="ARBA00049047"/>
    </source>
</evidence>
<evidence type="ECO:0000256" key="5">
    <source>
        <dbReference type="ARBA" id="ARBA00022822"/>
    </source>
</evidence>
<feature type="active site" description="Proton acceptor" evidence="9">
    <location>
        <position position="49"/>
    </location>
</feature>
<evidence type="ECO:0000256" key="2">
    <source>
        <dbReference type="ARBA" id="ARBA00004733"/>
    </source>
</evidence>
<comment type="catalytic activity">
    <reaction evidence="8 9">
        <text>(1S,2R)-1-C-(indol-3-yl)glycerol 3-phosphate + L-serine = D-glyceraldehyde 3-phosphate + L-tryptophan + H2O</text>
        <dbReference type="Rhea" id="RHEA:10532"/>
        <dbReference type="ChEBI" id="CHEBI:15377"/>
        <dbReference type="ChEBI" id="CHEBI:33384"/>
        <dbReference type="ChEBI" id="CHEBI:57912"/>
        <dbReference type="ChEBI" id="CHEBI:58866"/>
        <dbReference type="ChEBI" id="CHEBI:59776"/>
        <dbReference type="EC" id="4.2.1.20"/>
    </reaction>
</comment>
<dbReference type="RefSeq" id="WP_086487098.1">
    <property type="nucleotide sequence ID" value="NZ_MSLT01000006.1"/>
</dbReference>
<evidence type="ECO:0000256" key="4">
    <source>
        <dbReference type="ARBA" id="ARBA00022605"/>
    </source>
</evidence>
<evidence type="ECO:0000256" key="9">
    <source>
        <dbReference type="HAMAP-Rule" id="MF_00131"/>
    </source>
</evidence>
<evidence type="ECO:0000256" key="3">
    <source>
        <dbReference type="ARBA" id="ARBA00011270"/>
    </source>
</evidence>
<comment type="function">
    <text evidence="1 9">The alpha subunit is responsible for the aldol cleavage of indoleglycerol phosphate to indole and glyceraldehyde 3-phosphate.</text>
</comment>
<dbReference type="InterPro" id="IPR018204">
    <property type="entry name" value="Trp_synthase_alpha_AS"/>
</dbReference>
<dbReference type="InterPro" id="IPR013785">
    <property type="entry name" value="Aldolase_TIM"/>
</dbReference>
<dbReference type="InterPro" id="IPR002028">
    <property type="entry name" value="Trp_synthase_suA"/>
</dbReference>